<feature type="domain" description="DUF4325" evidence="1">
    <location>
        <begin position="21"/>
        <end position="83"/>
    </location>
</feature>
<accession>A0A5C7DZ17</accession>
<evidence type="ECO:0000313" key="2">
    <source>
        <dbReference type="EMBL" id="TXE79625.1"/>
    </source>
</evidence>
<evidence type="ECO:0000259" key="1">
    <source>
        <dbReference type="Pfam" id="PF14213"/>
    </source>
</evidence>
<evidence type="ECO:0000313" key="3">
    <source>
        <dbReference type="Proteomes" id="UP000321310"/>
    </source>
</evidence>
<dbReference type="Proteomes" id="UP000321310">
    <property type="component" value="Unassembled WGS sequence"/>
</dbReference>
<gene>
    <name evidence="2" type="ORF">FPD46_06615</name>
</gene>
<dbReference type="RefSeq" id="WP_147575841.1">
    <property type="nucleotide sequence ID" value="NZ_JAEBPU010000047.1"/>
</dbReference>
<dbReference type="Pfam" id="PF14213">
    <property type="entry name" value="DUF4325"/>
    <property type="match status" value="1"/>
</dbReference>
<proteinExistence type="predicted"/>
<organism evidence="2 3">
    <name type="scientific">Campylobacter peloridis</name>
    <dbReference type="NCBI Taxonomy" id="488546"/>
    <lineage>
        <taxon>Bacteria</taxon>
        <taxon>Pseudomonadati</taxon>
        <taxon>Campylobacterota</taxon>
        <taxon>Epsilonproteobacteria</taxon>
        <taxon>Campylobacterales</taxon>
        <taxon>Campylobacteraceae</taxon>
        <taxon>Campylobacter</taxon>
    </lineage>
</organism>
<protein>
    <submittedName>
        <fullName evidence="2">DUF4325 domain-containing protein</fullName>
    </submittedName>
</protein>
<dbReference type="EMBL" id="VOWB01000068">
    <property type="protein sequence ID" value="TXE79625.1"/>
    <property type="molecule type" value="Genomic_DNA"/>
</dbReference>
<reference evidence="2 3" key="1">
    <citation type="submission" date="2019-07" db="EMBL/GenBank/DDBJ databases">
        <title>Rapid identification of Enteric Bacteria from Whole Genome Sequences (WGS) using Average Nucleotide Identity (ANI).</title>
        <authorList>
            <person name="Lane C."/>
        </authorList>
    </citation>
    <scope>NUCLEOTIDE SEQUENCE [LARGE SCALE GENOMIC DNA]</scope>
    <source>
        <strain evidence="2 3">2016D-0250</strain>
    </source>
</reference>
<dbReference type="AlphaFoldDB" id="A0A5C7DZ17"/>
<dbReference type="InterPro" id="IPR025474">
    <property type="entry name" value="DUF4325"/>
</dbReference>
<name>A0A5C7DZ17_9BACT</name>
<comment type="caution">
    <text evidence="2">The sequence shown here is derived from an EMBL/GenBank/DDBJ whole genome shotgun (WGS) entry which is preliminary data.</text>
</comment>
<sequence>MQTKIININQLTNSQCILSEDGEKVFTEIKKILETKDKVVLSFKDINILTTAFLNSAIGNLYNDFSEEYIKEKLSVENMKDEDKAMLKRVTANAKNYYKNPDKIRQSIKEILEED</sequence>